<dbReference type="Proteomes" id="UP000731907">
    <property type="component" value="Unassembled WGS sequence"/>
</dbReference>
<comment type="caution">
    <text evidence="3">The sequence shown here is derived from an EMBL/GenBank/DDBJ whole genome shotgun (WGS) entry which is preliminary data.</text>
</comment>
<evidence type="ECO:0000259" key="2">
    <source>
        <dbReference type="PROSITE" id="PS50930"/>
    </source>
</evidence>
<feature type="transmembrane region" description="Helical" evidence="1">
    <location>
        <begin position="124"/>
        <end position="146"/>
    </location>
</feature>
<evidence type="ECO:0000256" key="1">
    <source>
        <dbReference type="SAM" id="Phobius"/>
    </source>
</evidence>
<keyword evidence="1" id="KW-1133">Transmembrane helix</keyword>
<gene>
    <name evidence="3" type="ORF">GU927_006000</name>
</gene>
<reference evidence="3 4" key="1">
    <citation type="submission" date="2021-06" db="EMBL/GenBank/DDBJ databases">
        <title>Rhodobacteraceae bacterium strain HSP-20.</title>
        <authorList>
            <person name="Chen W.-M."/>
        </authorList>
    </citation>
    <scope>NUCLEOTIDE SEQUENCE [LARGE SCALE GENOMIC DNA]</scope>
    <source>
        <strain evidence="3 4">HSP-20</strain>
    </source>
</reference>
<dbReference type="EMBL" id="JAAATX020000003">
    <property type="protein sequence ID" value="MBU9697398.1"/>
    <property type="molecule type" value="Genomic_DNA"/>
</dbReference>
<name>A0ABS6J1D2_9RHOB</name>
<evidence type="ECO:0000313" key="4">
    <source>
        <dbReference type="Proteomes" id="UP000731907"/>
    </source>
</evidence>
<sequence length="284" mass="31357">MLSDELQLRLINCGPLHITADEVRRMARHRYFLILFSLFVLPGMLVGLNAPTWWQATAIAMQGLVLSVMIMMIVMLLIRLWARRTREIHLSVIIAIAVLAVSVIDELLKPLTGRAMVEGPAHFLGNVVIILMLGEVGATFSFLFVAKPVLRELRAGSAQSGGAGGEETLVTVGTRTVDKAALHYVQAEGNYVLAQTAHGRLFEKATLGSVTAQLQSGDGIMVSRSCWIARNGFVDQTRHDGRLFLTMRDGRSIKVARTRQQEVQGWLMEQELERARAGRQAQNG</sequence>
<dbReference type="RefSeq" id="WP_161761431.1">
    <property type="nucleotide sequence ID" value="NZ_JAAATX020000003.1"/>
</dbReference>
<organism evidence="3 4">
    <name type="scientific">Paragemmobacter amnigenus</name>
    <dbReference type="NCBI Taxonomy" id="2852097"/>
    <lineage>
        <taxon>Bacteria</taxon>
        <taxon>Pseudomonadati</taxon>
        <taxon>Pseudomonadota</taxon>
        <taxon>Alphaproteobacteria</taxon>
        <taxon>Rhodobacterales</taxon>
        <taxon>Paracoccaceae</taxon>
        <taxon>Paragemmobacter</taxon>
    </lineage>
</organism>
<feature type="transmembrane region" description="Helical" evidence="1">
    <location>
        <begin position="88"/>
        <end position="104"/>
    </location>
</feature>
<protein>
    <submittedName>
        <fullName evidence="3">LytTR family transcriptional regulator</fullName>
    </submittedName>
</protein>
<feature type="domain" description="HTH LytTR-type" evidence="2">
    <location>
        <begin position="176"/>
        <end position="269"/>
    </location>
</feature>
<feature type="transmembrane region" description="Helical" evidence="1">
    <location>
        <begin position="31"/>
        <end position="53"/>
    </location>
</feature>
<dbReference type="SMART" id="SM00850">
    <property type="entry name" value="LytTR"/>
    <property type="match status" value="1"/>
</dbReference>
<proteinExistence type="predicted"/>
<dbReference type="PROSITE" id="PS50930">
    <property type="entry name" value="HTH_LYTTR"/>
    <property type="match status" value="1"/>
</dbReference>
<accession>A0ABS6J1D2</accession>
<evidence type="ECO:0000313" key="3">
    <source>
        <dbReference type="EMBL" id="MBU9697398.1"/>
    </source>
</evidence>
<keyword evidence="4" id="KW-1185">Reference proteome</keyword>
<keyword evidence="1" id="KW-0812">Transmembrane</keyword>
<feature type="transmembrane region" description="Helical" evidence="1">
    <location>
        <begin position="59"/>
        <end position="81"/>
    </location>
</feature>
<keyword evidence="1" id="KW-0472">Membrane</keyword>
<dbReference type="InterPro" id="IPR007492">
    <property type="entry name" value="LytTR_DNA-bd_dom"/>
</dbReference>
<dbReference type="Gene3D" id="2.40.50.1020">
    <property type="entry name" value="LytTr DNA-binding domain"/>
    <property type="match status" value="1"/>
</dbReference>
<dbReference type="Pfam" id="PF04397">
    <property type="entry name" value="LytTR"/>
    <property type="match status" value="1"/>
</dbReference>